<accession>A0A8J2VKV0</accession>
<dbReference type="InterPro" id="IPR052516">
    <property type="entry name" value="N-heterocyclic_Hydroxylase"/>
</dbReference>
<dbReference type="Proteomes" id="UP000625210">
    <property type="component" value="Unassembled WGS sequence"/>
</dbReference>
<dbReference type="Pfam" id="PF20256">
    <property type="entry name" value="MoCoBD_2"/>
    <property type="match status" value="1"/>
</dbReference>
<reference evidence="2" key="1">
    <citation type="journal article" date="2014" name="Int. J. Syst. Evol. Microbiol.">
        <title>Complete genome sequence of Corynebacterium casei LMG S-19264T (=DSM 44701T), isolated from a smear-ripened cheese.</title>
        <authorList>
            <consortium name="US DOE Joint Genome Institute (JGI-PGF)"/>
            <person name="Walter F."/>
            <person name="Albersmeier A."/>
            <person name="Kalinowski J."/>
            <person name="Ruckert C."/>
        </authorList>
    </citation>
    <scope>NUCLEOTIDE SEQUENCE</scope>
    <source>
        <strain evidence="2">CGMCC 1.15179</strain>
    </source>
</reference>
<dbReference type="GO" id="GO:0016491">
    <property type="term" value="F:oxidoreductase activity"/>
    <property type="evidence" value="ECO:0007669"/>
    <property type="project" value="InterPro"/>
</dbReference>
<sequence length="241" mass="26772">MTASRSTYTGSRALATAAPHMIRLLSEAAAEMLVERVKLGEEKLFIHERSVSFAEVYDYLYKNRRQTRVEGHFVLPKEKNAIPKSGGAPHHLYGYLTHVVMVEVETLTGETEVLRVVSIPDAGRVIHPQGLEGQAEGGAVMGIGFTLYEDTVIEKGYHKTLNFTHYILPTAKDIPHIETFPVEEFEDSNPMGAKGIGEVVMIPIIAAIMNAIHDAVGVRLHRVYQAMKRLQRTKGKVPLQT</sequence>
<evidence type="ECO:0000313" key="2">
    <source>
        <dbReference type="EMBL" id="GGE29351.1"/>
    </source>
</evidence>
<organism evidence="2 3">
    <name type="scientific">Marinithermofilum abyssi</name>
    <dbReference type="NCBI Taxonomy" id="1571185"/>
    <lineage>
        <taxon>Bacteria</taxon>
        <taxon>Bacillati</taxon>
        <taxon>Bacillota</taxon>
        <taxon>Bacilli</taxon>
        <taxon>Bacillales</taxon>
        <taxon>Thermoactinomycetaceae</taxon>
        <taxon>Marinithermofilum</taxon>
    </lineage>
</organism>
<dbReference type="EMBL" id="BMHQ01000021">
    <property type="protein sequence ID" value="GGE29351.1"/>
    <property type="molecule type" value="Genomic_DNA"/>
</dbReference>
<proteinExistence type="predicted"/>
<dbReference type="SUPFAM" id="SSF56003">
    <property type="entry name" value="Molybdenum cofactor-binding domain"/>
    <property type="match status" value="1"/>
</dbReference>
<name>A0A8J2VKV0_9BACL</name>
<gene>
    <name evidence="2" type="ORF">GCM10011571_34350</name>
</gene>
<dbReference type="PANTHER" id="PTHR47495:SF2">
    <property type="entry name" value="ALDEHYDE DEHYDROGENASE"/>
    <property type="match status" value="1"/>
</dbReference>
<feature type="domain" description="Aldehyde oxidase/xanthine dehydrogenase second molybdopterin binding" evidence="1">
    <location>
        <begin position="2"/>
        <end position="175"/>
    </location>
</feature>
<reference evidence="2" key="2">
    <citation type="submission" date="2020-09" db="EMBL/GenBank/DDBJ databases">
        <authorList>
            <person name="Sun Q."/>
            <person name="Zhou Y."/>
        </authorList>
    </citation>
    <scope>NUCLEOTIDE SEQUENCE</scope>
    <source>
        <strain evidence="2">CGMCC 1.15179</strain>
    </source>
</reference>
<comment type="caution">
    <text evidence="2">The sequence shown here is derived from an EMBL/GenBank/DDBJ whole genome shotgun (WGS) entry which is preliminary data.</text>
</comment>
<dbReference type="InterPro" id="IPR037165">
    <property type="entry name" value="AldOxase/xan_DH_Mopterin-bd_sf"/>
</dbReference>
<protein>
    <recommendedName>
        <fullName evidence="1">Aldehyde oxidase/xanthine dehydrogenase second molybdopterin binding domain-containing protein</fullName>
    </recommendedName>
</protein>
<dbReference type="AlphaFoldDB" id="A0A8J2VKV0"/>
<dbReference type="Gene3D" id="3.30.365.10">
    <property type="entry name" value="Aldehyde oxidase/xanthine dehydrogenase, molybdopterin binding domain"/>
    <property type="match status" value="2"/>
</dbReference>
<evidence type="ECO:0000259" key="1">
    <source>
        <dbReference type="Pfam" id="PF20256"/>
    </source>
</evidence>
<evidence type="ECO:0000313" key="3">
    <source>
        <dbReference type="Proteomes" id="UP000625210"/>
    </source>
</evidence>
<dbReference type="InterPro" id="IPR046867">
    <property type="entry name" value="AldOxase/xan_DH_MoCoBD2"/>
</dbReference>
<dbReference type="PANTHER" id="PTHR47495">
    <property type="entry name" value="ALDEHYDE DEHYDROGENASE"/>
    <property type="match status" value="1"/>
</dbReference>
<keyword evidence="3" id="KW-1185">Reference proteome</keyword>